<evidence type="ECO:0000313" key="4">
    <source>
        <dbReference type="EMBL" id="MBB2924343.1"/>
    </source>
</evidence>
<dbReference type="Pfam" id="PF00691">
    <property type="entry name" value="OmpA"/>
    <property type="match status" value="1"/>
</dbReference>
<comment type="caution">
    <text evidence="4">The sequence shown here is derived from an EMBL/GenBank/DDBJ whole genome shotgun (WGS) entry which is preliminary data.</text>
</comment>
<dbReference type="AlphaFoldDB" id="A0A7W4UHP8"/>
<name>A0A7W4UHP8_9CELL</name>
<dbReference type="InterPro" id="IPR036737">
    <property type="entry name" value="OmpA-like_sf"/>
</dbReference>
<dbReference type="InterPro" id="IPR050330">
    <property type="entry name" value="Bact_OuterMem_StrucFunc"/>
</dbReference>
<evidence type="ECO:0000256" key="1">
    <source>
        <dbReference type="PROSITE-ProRule" id="PRU00473"/>
    </source>
</evidence>
<dbReference type="PANTHER" id="PTHR30329:SF21">
    <property type="entry name" value="LIPOPROTEIN YIAD-RELATED"/>
    <property type="match status" value="1"/>
</dbReference>
<dbReference type="InterPro" id="IPR006311">
    <property type="entry name" value="TAT_signal"/>
</dbReference>
<accession>A0A7W4UHP8</accession>
<protein>
    <submittedName>
        <fullName evidence="4">Outer membrane protein OmpA-like peptidoglycan-associated protein</fullName>
    </submittedName>
</protein>
<dbReference type="SUPFAM" id="SSF103088">
    <property type="entry name" value="OmpA-like"/>
    <property type="match status" value="1"/>
</dbReference>
<dbReference type="InterPro" id="IPR006665">
    <property type="entry name" value="OmpA-like"/>
</dbReference>
<gene>
    <name evidence="4" type="ORF">FHR80_003276</name>
</gene>
<feature type="domain" description="OmpA-like" evidence="3">
    <location>
        <begin position="90"/>
        <end position="207"/>
    </location>
</feature>
<dbReference type="EMBL" id="JACHVX010000005">
    <property type="protein sequence ID" value="MBB2924343.1"/>
    <property type="molecule type" value="Genomic_DNA"/>
</dbReference>
<dbReference type="PROSITE" id="PS51123">
    <property type="entry name" value="OMPA_2"/>
    <property type="match status" value="1"/>
</dbReference>
<sequence length="375" mass="39655">MLTTTHRRLLAATASLAVLVATGTATPATATPPTAADAADRPGVDVLTLDDLGDPTDSALDAASLQHGGTPRDHTLDGTITSVQVVETEGEEVLVTLASDLLFAVDSADLGETARQRVSELAASVPQGATLAVDGHTDSVASDEHNQGLSERRAQAVAAVVATARPDLVLDVRGHGESALKVPETGDGAADARAQNRRVELRYRAPGVVATDTETARPTAEPAPYVPGELRAEVLDPDAVVAEHDVVVPSGEGQGSRVRVGVEEVVVRGSVARVRFQLTPLDEFDADGWHSIYALTGEGELYAQVIDPANLTTYRPANYVFLEWETDTVRVQTRVDEPVRFETYVARPLADVDTVDVSLVPQWPVFTGVPVVRGE</sequence>
<feature type="signal peptide" evidence="2">
    <location>
        <begin position="1"/>
        <end position="30"/>
    </location>
</feature>
<dbReference type="Proteomes" id="UP000518206">
    <property type="component" value="Unassembled WGS sequence"/>
</dbReference>
<dbReference type="Gene3D" id="3.30.1330.60">
    <property type="entry name" value="OmpA-like domain"/>
    <property type="match status" value="1"/>
</dbReference>
<evidence type="ECO:0000256" key="2">
    <source>
        <dbReference type="SAM" id="SignalP"/>
    </source>
</evidence>
<proteinExistence type="predicted"/>
<dbReference type="GO" id="GO:0016020">
    <property type="term" value="C:membrane"/>
    <property type="evidence" value="ECO:0007669"/>
    <property type="project" value="UniProtKB-UniRule"/>
</dbReference>
<dbReference type="RefSeq" id="WP_183297157.1">
    <property type="nucleotide sequence ID" value="NZ_JACHVX010000005.1"/>
</dbReference>
<keyword evidence="1" id="KW-0472">Membrane</keyword>
<reference evidence="4 5" key="2">
    <citation type="submission" date="2020-08" db="EMBL/GenBank/DDBJ databases">
        <authorList>
            <person name="Partida-Martinez L."/>
            <person name="Huntemann M."/>
            <person name="Clum A."/>
            <person name="Wang J."/>
            <person name="Palaniappan K."/>
            <person name="Ritter S."/>
            <person name="Chen I.-M."/>
            <person name="Stamatis D."/>
            <person name="Reddy T."/>
            <person name="O'Malley R."/>
            <person name="Daum C."/>
            <person name="Shapiro N."/>
            <person name="Ivanova N."/>
            <person name="Kyrpides N."/>
            <person name="Woyke T."/>
        </authorList>
    </citation>
    <scope>NUCLEOTIDE SEQUENCE [LARGE SCALE GENOMIC DNA]</scope>
    <source>
        <strain evidence="4 5">RAS26</strain>
    </source>
</reference>
<keyword evidence="2" id="KW-0732">Signal</keyword>
<dbReference type="PANTHER" id="PTHR30329">
    <property type="entry name" value="STATOR ELEMENT OF FLAGELLAR MOTOR COMPLEX"/>
    <property type="match status" value="1"/>
</dbReference>
<organism evidence="4 5">
    <name type="scientific">Cellulomonas cellasea</name>
    <dbReference type="NCBI Taxonomy" id="43670"/>
    <lineage>
        <taxon>Bacteria</taxon>
        <taxon>Bacillati</taxon>
        <taxon>Actinomycetota</taxon>
        <taxon>Actinomycetes</taxon>
        <taxon>Micrococcales</taxon>
        <taxon>Cellulomonadaceae</taxon>
        <taxon>Cellulomonas</taxon>
    </lineage>
</organism>
<evidence type="ECO:0000259" key="3">
    <source>
        <dbReference type="PROSITE" id="PS51123"/>
    </source>
</evidence>
<dbReference type="PROSITE" id="PS51318">
    <property type="entry name" value="TAT"/>
    <property type="match status" value="1"/>
</dbReference>
<evidence type="ECO:0000313" key="5">
    <source>
        <dbReference type="Proteomes" id="UP000518206"/>
    </source>
</evidence>
<reference evidence="4 5" key="1">
    <citation type="submission" date="2020-08" db="EMBL/GenBank/DDBJ databases">
        <title>The Agave Microbiome: Exploring the role of microbial communities in plant adaptations to desert environments.</title>
        <authorList>
            <person name="Partida-Martinez L.P."/>
        </authorList>
    </citation>
    <scope>NUCLEOTIDE SEQUENCE [LARGE SCALE GENOMIC DNA]</scope>
    <source>
        <strain evidence="4 5">RAS26</strain>
    </source>
</reference>
<feature type="chain" id="PRO_5030988052" evidence="2">
    <location>
        <begin position="31"/>
        <end position="375"/>
    </location>
</feature>